<gene>
    <name evidence="1" type="ORF">GX51_01660</name>
</gene>
<dbReference type="SUPFAM" id="SSF52540">
    <property type="entry name" value="P-loop containing nucleoside triphosphate hydrolases"/>
    <property type="match status" value="1"/>
</dbReference>
<evidence type="ECO:0000313" key="1">
    <source>
        <dbReference type="EMBL" id="PGH07651.1"/>
    </source>
</evidence>
<dbReference type="STRING" id="2060905.A0A2B7XFV5"/>
<organism evidence="1 2">
    <name type="scientific">Blastomyces parvus</name>
    <dbReference type="NCBI Taxonomy" id="2060905"/>
    <lineage>
        <taxon>Eukaryota</taxon>
        <taxon>Fungi</taxon>
        <taxon>Dikarya</taxon>
        <taxon>Ascomycota</taxon>
        <taxon>Pezizomycotina</taxon>
        <taxon>Eurotiomycetes</taxon>
        <taxon>Eurotiomycetidae</taxon>
        <taxon>Onygenales</taxon>
        <taxon>Ajellomycetaceae</taxon>
        <taxon>Blastomyces</taxon>
    </lineage>
</organism>
<dbReference type="InterPro" id="IPR027417">
    <property type="entry name" value="P-loop_NTPase"/>
</dbReference>
<sequence length="577" mass="65272">MENLAAITRPILGSGKCTASLLTGELRRPCPCSNGKFEVPVSSGYICCKTCSHTLAEHDAFQHAEIPSPSQAISSHNLPLQNLQHHNLRHAENNTGTTEPTGSISTRLSRKEVVRALWQRLKEKGVVHVQGPPASGKSTLAHLLRLHVENTSEMQVVSLSWPKYFPGNFSTMARYYRLLNAITGRQLDLDDWRGKRVLLIVDEAQRSYACTSFWNDLIRFVTPGAGPCVALFSSYGSPSRCPSGRQVTTPVIFHPAQQISLRRTSINPDIGLYFSRKEYDELVHVVCLYHRQQGNEMVLPHRLTACLWDLTSGHPGAHGRSVESIVRTVWECLSYDGFVLACIASGPMRGILRSLPAENFRAKISNVSRCLAEAVVNSGLVASARFKSEIDMCYREGWLQAEHEEGGKKIYIFPSCIHQRLFEDILSRNIGPFPFDRYKSIEGLSFSILNYFDPDRLKAHSNSLLFPRRLKAYFRNAFYYEFYYACYKLFGEQKLYLASGWTGELKARRADFQVRGTRWAIEIITEEDDVDECVARFKDGGRYSGWLKSQGIQQYLILDCRTSRPDKMAGKKPVDTY</sequence>
<comment type="caution">
    <text evidence="1">The sequence shown here is derived from an EMBL/GenBank/DDBJ whole genome shotgun (WGS) entry which is preliminary data.</text>
</comment>
<accession>A0A2B7XFV5</accession>
<name>A0A2B7XFV5_9EURO</name>
<dbReference type="Proteomes" id="UP000224080">
    <property type="component" value="Unassembled WGS sequence"/>
</dbReference>
<dbReference type="AlphaFoldDB" id="A0A2B7XFV5"/>
<dbReference type="EMBL" id="PDNC01000013">
    <property type="protein sequence ID" value="PGH07651.1"/>
    <property type="molecule type" value="Genomic_DNA"/>
</dbReference>
<dbReference type="Gene3D" id="3.40.50.300">
    <property type="entry name" value="P-loop containing nucleotide triphosphate hydrolases"/>
    <property type="match status" value="1"/>
</dbReference>
<dbReference type="OrthoDB" id="5342131at2759"/>
<evidence type="ECO:0000313" key="2">
    <source>
        <dbReference type="Proteomes" id="UP000224080"/>
    </source>
</evidence>
<proteinExistence type="predicted"/>
<reference evidence="1 2" key="1">
    <citation type="submission" date="2017-10" db="EMBL/GenBank/DDBJ databases">
        <title>Comparative genomics in systemic dimorphic fungi from Ajellomycetaceae.</title>
        <authorList>
            <person name="Munoz J.F."/>
            <person name="Mcewen J.G."/>
            <person name="Clay O.K."/>
            <person name="Cuomo C.A."/>
        </authorList>
    </citation>
    <scope>NUCLEOTIDE SEQUENCE [LARGE SCALE GENOMIC DNA]</scope>
    <source>
        <strain evidence="1 2">UAMH130</strain>
    </source>
</reference>
<keyword evidence="2" id="KW-1185">Reference proteome</keyword>
<protein>
    <submittedName>
        <fullName evidence="1">Uncharacterized protein</fullName>
    </submittedName>
</protein>